<name>A0A813WHD2_9BILA</name>
<comment type="caution">
    <text evidence="4">The sequence shown here is derived from an EMBL/GenBank/DDBJ whole genome shotgun (WGS) entry which is preliminary data.</text>
</comment>
<evidence type="ECO:0000313" key="5">
    <source>
        <dbReference type="Proteomes" id="UP000663879"/>
    </source>
</evidence>
<protein>
    <submittedName>
        <fullName evidence="4">Uncharacterized protein</fullName>
    </submittedName>
</protein>
<keyword evidence="5" id="KW-1185">Reference proteome</keyword>
<dbReference type="Gene3D" id="3.80.10.10">
    <property type="entry name" value="Ribonuclease Inhibitor"/>
    <property type="match status" value="2"/>
</dbReference>
<gene>
    <name evidence="4" type="ORF">OXX778_LOCUS9289</name>
</gene>
<evidence type="ECO:0000256" key="2">
    <source>
        <dbReference type="ARBA" id="ARBA00022729"/>
    </source>
</evidence>
<keyword evidence="1" id="KW-0433">Leucine-rich repeat</keyword>
<dbReference type="Pfam" id="PF13855">
    <property type="entry name" value="LRR_8"/>
    <property type="match status" value="2"/>
</dbReference>
<dbReference type="InterPro" id="IPR032675">
    <property type="entry name" value="LRR_dom_sf"/>
</dbReference>
<dbReference type="PROSITE" id="PS51450">
    <property type="entry name" value="LRR"/>
    <property type="match status" value="3"/>
</dbReference>
<dbReference type="Proteomes" id="UP000663879">
    <property type="component" value="Unassembled WGS sequence"/>
</dbReference>
<dbReference type="InterPro" id="IPR003591">
    <property type="entry name" value="Leu-rich_rpt_typical-subtyp"/>
</dbReference>
<dbReference type="InterPro" id="IPR001611">
    <property type="entry name" value="Leu-rich_rpt"/>
</dbReference>
<organism evidence="4 5">
    <name type="scientific">Brachionus calyciflorus</name>
    <dbReference type="NCBI Taxonomy" id="104777"/>
    <lineage>
        <taxon>Eukaryota</taxon>
        <taxon>Metazoa</taxon>
        <taxon>Spiralia</taxon>
        <taxon>Gnathifera</taxon>
        <taxon>Rotifera</taxon>
        <taxon>Eurotatoria</taxon>
        <taxon>Monogononta</taxon>
        <taxon>Pseudotrocha</taxon>
        <taxon>Ploima</taxon>
        <taxon>Brachionidae</taxon>
        <taxon>Brachionus</taxon>
    </lineage>
</organism>
<sequence>MNNETETDQVENQIFLKGYTDVLNKHCENNLIRSVDDNEHKYLEKIDLPKQPSTKDVQFLQFSSKKALDNYFERDIYYGLFTDKFFRKFHNDKKIQESEILNDHEDKPDEKLKTRVSTLLKKSNTNKIFVIKLFTNTDRAFHAVLDDLELDPNALQDLSKISSSELGVCFIQKYGLNYPFCHYDKIVNSYIGVEISSNVKDQNELFNLGVNFLNNFEFVDFKENETNYLGGNTQSGEKFVYKIKTFKNNLPPIYEPNLTIKIEFMPVPDLIYIICQKSKLNFFLQDIFLRKAYQFERINQDFFVKRVMVFPEKIDCESWNEAKKFWDIYVRQPVFDEFTSLDDASQNNNNDVDLSKFLKSRFNRLYDLHYNSIKNIAESSLIYLDQDQNLNELIIDQMKMNRKLILVFFDKDLLNTRANIWSSIMNYLNHTMNNLKFLTVILVDYDNHQELRDKVLAYKKSIYIEYLFKMARKSKSILNYSNQGRIVFNDIQFLDNCPNLNLSKNNLIFLSKFQFNDYFYSCFIKELNLKDCSIQHLEPGCFSYLYLLESLDLSNNSLKVLGANFSQGLTNLKNLNLSDSKIETITPGALENLHNLIKLNLSNNKLTFIAEDTFQNSTLLESLDLGFNKIAEFENNLPFLTLRNLKKLYLDSNSFETINKILLTPLINLEILSLSGNRIETLGKVFTTLKNLKVLALNKCKLKSLDDGIFDNLESLEILFLHFNFMDFKKELFENLNNLYALSLYGGKGDQTTDKRDLINREKYPNLRYYIYRFTEKKIDSLISQYAKHAYSSVINEFYLKVSKF</sequence>
<dbReference type="OrthoDB" id="676979at2759"/>
<dbReference type="SMART" id="SM00369">
    <property type="entry name" value="LRR_TYP"/>
    <property type="match status" value="8"/>
</dbReference>
<accession>A0A813WHD2</accession>
<dbReference type="InterPro" id="IPR050328">
    <property type="entry name" value="Dev_Immune_Receptor"/>
</dbReference>
<dbReference type="PRINTS" id="PR00019">
    <property type="entry name" value="LEURICHRPT"/>
</dbReference>
<dbReference type="AlphaFoldDB" id="A0A813WHD2"/>
<dbReference type="EMBL" id="CAJNOC010001359">
    <property type="protein sequence ID" value="CAF0857909.1"/>
    <property type="molecule type" value="Genomic_DNA"/>
</dbReference>
<dbReference type="PANTHER" id="PTHR24373">
    <property type="entry name" value="SLIT RELATED LEUCINE-RICH REPEAT NEURONAL PROTEIN"/>
    <property type="match status" value="1"/>
</dbReference>
<dbReference type="PANTHER" id="PTHR24373:SF275">
    <property type="entry name" value="TIR DOMAIN-CONTAINING PROTEIN"/>
    <property type="match status" value="1"/>
</dbReference>
<evidence type="ECO:0000313" key="4">
    <source>
        <dbReference type="EMBL" id="CAF0857909.1"/>
    </source>
</evidence>
<dbReference type="SUPFAM" id="SSF52058">
    <property type="entry name" value="L domain-like"/>
    <property type="match status" value="1"/>
</dbReference>
<dbReference type="SMART" id="SM00365">
    <property type="entry name" value="LRR_SD22"/>
    <property type="match status" value="4"/>
</dbReference>
<keyword evidence="3" id="KW-0677">Repeat</keyword>
<reference evidence="4" key="1">
    <citation type="submission" date="2021-02" db="EMBL/GenBank/DDBJ databases">
        <authorList>
            <person name="Nowell W R."/>
        </authorList>
    </citation>
    <scope>NUCLEOTIDE SEQUENCE</scope>
    <source>
        <strain evidence="4">Ploen Becks lab</strain>
    </source>
</reference>
<keyword evidence="2" id="KW-0732">Signal</keyword>
<evidence type="ECO:0000256" key="1">
    <source>
        <dbReference type="ARBA" id="ARBA00022614"/>
    </source>
</evidence>
<evidence type="ECO:0000256" key="3">
    <source>
        <dbReference type="ARBA" id="ARBA00022737"/>
    </source>
</evidence>
<proteinExistence type="predicted"/>